<protein>
    <submittedName>
        <fullName evidence="2">DUF805 domain-containing protein</fullName>
    </submittedName>
</protein>
<feature type="transmembrane region" description="Helical" evidence="1">
    <location>
        <begin position="119"/>
        <end position="140"/>
    </location>
</feature>
<feature type="transmembrane region" description="Helical" evidence="1">
    <location>
        <begin position="190"/>
        <end position="208"/>
    </location>
</feature>
<dbReference type="InterPro" id="IPR008523">
    <property type="entry name" value="DUF805"/>
</dbReference>
<evidence type="ECO:0000256" key="1">
    <source>
        <dbReference type="SAM" id="Phobius"/>
    </source>
</evidence>
<sequence length="228" mass="26709">MRGFILNFIIQTNTGYISGDDGQRYEFSGDEWKENIVPQKGTCVDFQVNQLGRAVAVFILIDDKNVHFMNKIQSRTQYEQKLENEKNYTIIGWFSKCIRNYVNFEGRARRTEFWSFQSCYWAVFFIGLLIIGLLFSATIVQTDTSFDGILMFEVCLYLSIFLWSVFSIVMFIPMISVAVRRLHDINLSGFWLLLHFIPVGSIAVWIMFCIDTKYEDNQWGPPAKLKYR</sequence>
<dbReference type="OrthoDB" id="9812349at2"/>
<feature type="transmembrane region" description="Helical" evidence="1">
    <location>
        <begin position="160"/>
        <end position="178"/>
    </location>
</feature>
<dbReference type="EMBL" id="QGLT01000002">
    <property type="protein sequence ID" value="PXZ00608.1"/>
    <property type="molecule type" value="Genomic_DNA"/>
</dbReference>
<keyword evidence="1" id="KW-1133">Transmembrane helix</keyword>
<reference evidence="2 3" key="1">
    <citation type="submission" date="2018-05" db="EMBL/GenBank/DDBJ databases">
        <title>Reference genomes for bee gut microbiota database.</title>
        <authorList>
            <person name="Ellegaard K.M."/>
        </authorList>
    </citation>
    <scope>NUCLEOTIDE SEQUENCE [LARGE SCALE GENOMIC DNA]</scope>
    <source>
        <strain evidence="2 3">ESL0284</strain>
    </source>
</reference>
<organism evidence="2 3">
    <name type="scientific">Commensalibacter melissae</name>
    <dbReference type="NCBI Taxonomy" id="2070537"/>
    <lineage>
        <taxon>Bacteria</taxon>
        <taxon>Pseudomonadati</taxon>
        <taxon>Pseudomonadota</taxon>
        <taxon>Alphaproteobacteria</taxon>
        <taxon>Acetobacterales</taxon>
        <taxon>Acetobacteraceae</taxon>
    </lineage>
</organism>
<comment type="caution">
    <text evidence="2">The sequence shown here is derived from an EMBL/GenBank/DDBJ whole genome shotgun (WGS) entry which is preliminary data.</text>
</comment>
<dbReference type="Proteomes" id="UP000247565">
    <property type="component" value="Unassembled WGS sequence"/>
</dbReference>
<keyword evidence="3" id="KW-1185">Reference proteome</keyword>
<dbReference type="RefSeq" id="WP_110438750.1">
    <property type="nucleotide sequence ID" value="NZ_CP046393.1"/>
</dbReference>
<dbReference type="PANTHER" id="PTHR34980">
    <property type="entry name" value="INNER MEMBRANE PROTEIN-RELATED-RELATED"/>
    <property type="match status" value="1"/>
</dbReference>
<accession>A0A318MWV3</accession>
<keyword evidence="1" id="KW-0472">Membrane</keyword>
<gene>
    <name evidence="2" type="ORF">DK869_04180</name>
</gene>
<evidence type="ECO:0000313" key="2">
    <source>
        <dbReference type="EMBL" id="PXZ00608.1"/>
    </source>
</evidence>
<evidence type="ECO:0000313" key="3">
    <source>
        <dbReference type="Proteomes" id="UP000247565"/>
    </source>
</evidence>
<dbReference type="PANTHER" id="PTHR34980:SF2">
    <property type="entry name" value="INNER MEMBRANE PROTEIN YHAH-RELATED"/>
    <property type="match status" value="1"/>
</dbReference>
<dbReference type="GO" id="GO:0005886">
    <property type="term" value="C:plasma membrane"/>
    <property type="evidence" value="ECO:0007669"/>
    <property type="project" value="TreeGrafter"/>
</dbReference>
<dbReference type="AlphaFoldDB" id="A0A318MWV3"/>
<keyword evidence="1" id="KW-0812">Transmembrane</keyword>
<proteinExistence type="predicted"/>
<dbReference type="Pfam" id="PF05656">
    <property type="entry name" value="DUF805"/>
    <property type="match status" value="1"/>
</dbReference>
<name>A0A318MWV3_9PROT</name>